<feature type="region of interest" description="Disordered" evidence="1">
    <location>
        <begin position="297"/>
        <end position="340"/>
    </location>
</feature>
<sequence length="340" mass="38374">MGSATKSKKSTKSTPTMRRRGAKGRFAKPPTPSSNTEPQVQEARKSRSPTPQGSELRQVSLATSAPGNAGLQTQNAMKSRAPTPKASAMTDPERPLFTLNPVNARNKQGRKGNLSCYPRMPYNEAEVKRRRKAWRARWTNKPYNPETLEEKLRSEFWWSSTAMPRCYSCKVSGASLPSDADAPDGTESKDILPCGCLYHAALLEMWAVKKGLFIDAEIDRETREKSGEWVEHIGPKSFGKHKLLLLRFWEMLFGHFEPEVMFNIRGRRESMIRVFCDKEEQGEFKLAPNPGYVIRVNREDIGKRKRKGSGKPTKPYKKGQNPPATRVGREEESEEGESEG</sequence>
<dbReference type="OrthoDB" id="3940739at2759"/>
<proteinExistence type="predicted"/>
<organism evidence="2 3">
    <name type="scientific">Zopfia rhizophila CBS 207.26</name>
    <dbReference type="NCBI Taxonomy" id="1314779"/>
    <lineage>
        <taxon>Eukaryota</taxon>
        <taxon>Fungi</taxon>
        <taxon>Dikarya</taxon>
        <taxon>Ascomycota</taxon>
        <taxon>Pezizomycotina</taxon>
        <taxon>Dothideomycetes</taxon>
        <taxon>Dothideomycetes incertae sedis</taxon>
        <taxon>Zopfiaceae</taxon>
        <taxon>Zopfia</taxon>
    </lineage>
</organism>
<dbReference type="AlphaFoldDB" id="A0A6A6E5T9"/>
<dbReference type="EMBL" id="ML994633">
    <property type="protein sequence ID" value="KAF2185540.1"/>
    <property type="molecule type" value="Genomic_DNA"/>
</dbReference>
<reference evidence="2" key="1">
    <citation type="journal article" date="2020" name="Stud. Mycol.">
        <title>101 Dothideomycetes genomes: a test case for predicting lifestyles and emergence of pathogens.</title>
        <authorList>
            <person name="Haridas S."/>
            <person name="Albert R."/>
            <person name="Binder M."/>
            <person name="Bloem J."/>
            <person name="Labutti K."/>
            <person name="Salamov A."/>
            <person name="Andreopoulos B."/>
            <person name="Baker S."/>
            <person name="Barry K."/>
            <person name="Bills G."/>
            <person name="Bluhm B."/>
            <person name="Cannon C."/>
            <person name="Castanera R."/>
            <person name="Culley D."/>
            <person name="Daum C."/>
            <person name="Ezra D."/>
            <person name="Gonzalez J."/>
            <person name="Henrissat B."/>
            <person name="Kuo A."/>
            <person name="Liang C."/>
            <person name="Lipzen A."/>
            <person name="Lutzoni F."/>
            <person name="Magnuson J."/>
            <person name="Mondo S."/>
            <person name="Nolan M."/>
            <person name="Ohm R."/>
            <person name="Pangilinan J."/>
            <person name="Park H.-J."/>
            <person name="Ramirez L."/>
            <person name="Alfaro M."/>
            <person name="Sun H."/>
            <person name="Tritt A."/>
            <person name="Yoshinaga Y."/>
            <person name="Zwiers L.-H."/>
            <person name="Turgeon B."/>
            <person name="Goodwin S."/>
            <person name="Spatafora J."/>
            <person name="Crous P."/>
            <person name="Grigoriev I."/>
        </authorList>
    </citation>
    <scope>NUCLEOTIDE SEQUENCE</scope>
    <source>
        <strain evidence="2">CBS 207.26</strain>
    </source>
</reference>
<dbReference type="Proteomes" id="UP000800200">
    <property type="component" value="Unassembled WGS sequence"/>
</dbReference>
<accession>A0A6A6E5T9</accession>
<feature type="compositionally biased region" description="Basic residues" evidence="1">
    <location>
        <begin position="1"/>
        <end position="26"/>
    </location>
</feature>
<feature type="compositionally biased region" description="Acidic residues" evidence="1">
    <location>
        <begin position="331"/>
        <end position="340"/>
    </location>
</feature>
<feature type="region of interest" description="Disordered" evidence="1">
    <location>
        <begin position="1"/>
        <end position="116"/>
    </location>
</feature>
<evidence type="ECO:0000313" key="3">
    <source>
        <dbReference type="Proteomes" id="UP000800200"/>
    </source>
</evidence>
<evidence type="ECO:0000256" key="1">
    <source>
        <dbReference type="SAM" id="MobiDB-lite"/>
    </source>
</evidence>
<name>A0A6A6E5T9_9PEZI</name>
<feature type="compositionally biased region" description="Basic residues" evidence="1">
    <location>
        <begin position="303"/>
        <end position="317"/>
    </location>
</feature>
<feature type="compositionally biased region" description="Polar residues" evidence="1">
    <location>
        <begin position="48"/>
        <end position="77"/>
    </location>
</feature>
<evidence type="ECO:0000313" key="2">
    <source>
        <dbReference type="EMBL" id="KAF2185540.1"/>
    </source>
</evidence>
<gene>
    <name evidence="2" type="ORF">K469DRAFT_707775</name>
</gene>
<keyword evidence="3" id="KW-1185">Reference proteome</keyword>
<protein>
    <submittedName>
        <fullName evidence="2">Uncharacterized protein</fullName>
    </submittedName>
</protein>